<feature type="domain" description="KH type-2" evidence="10">
    <location>
        <begin position="205"/>
        <end position="281"/>
    </location>
</feature>
<dbReference type="GO" id="GO:0005525">
    <property type="term" value="F:GTP binding"/>
    <property type="evidence" value="ECO:0007669"/>
    <property type="project" value="UniProtKB-UniRule"/>
</dbReference>
<evidence type="ECO:0000256" key="4">
    <source>
        <dbReference type="ARBA" id="ARBA00022741"/>
    </source>
</evidence>
<dbReference type="InParanoid" id="A0A6M4H7E8"/>
<feature type="region of interest" description="G5" evidence="8">
    <location>
        <begin position="153"/>
        <end position="155"/>
    </location>
</feature>
<dbReference type="AlphaFoldDB" id="A0A6M4H7E8"/>
<feature type="region of interest" description="G4" evidence="8">
    <location>
        <begin position="123"/>
        <end position="126"/>
    </location>
</feature>
<dbReference type="Pfam" id="PF07650">
    <property type="entry name" value="KH_2"/>
    <property type="match status" value="1"/>
</dbReference>
<name>A0A6M4H7E8_9PROT</name>
<keyword evidence="4 7" id="KW-0547">Nucleotide-binding</keyword>
<dbReference type="PROSITE" id="PS51713">
    <property type="entry name" value="G_ERA"/>
    <property type="match status" value="1"/>
</dbReference>
<evidence type="ECO:0000256" key="8">
    <source>
        <dbReference type="PROSITE-ProRule" id="PRU01050"/>
    </source>
</evidence>
<dbReference type="CDD" id="cd04163">
    <property type="entry name" value="Era"/>
    <property type="match status" value="1"/>
</dbReference>
<keyword evidence="7" id="KW-0472">Membrane</keyword>
<reference evidence="12 13" key="1">
    <citation type="submission" date="2020-04" db="EMBL/GenBank/DDBJ databases">
        <title>Usitatibacter rugosus gen. nov., sp. nov. and Usitatibacter palustris sp. nov., novel members of Usitatibacteraceae fam. nov. within the order Nitrosomonadales isolated from soil.</title>
        <authorList>
            <person name="Huber K.J."/>
            <person name="Neumann-Schaal M."/>
            <person name="Geppert A."/>
            <person name="Luckner M."/>
            <person name="Wanner G."/>
            <person name="Overmann J."/>
        </authorList>
    </citation>
    <scope>NUCLEOTIDE SEQUENCE [LARGE SCALE GENOMIC DNA]</scope>
    <source>
        <strain evidence="12 13">Swamp67</strain>
    </source>
</reference>
<dbReference type="EMBL" id="CP053073">
    <property type="protein sequence ID" value="QJR15302.1"/>
    <property type="molecule type" value="Genomic_DNA"/>
</dbReference>
<dbReference type="GO" id="GO:0000028">
    <property type="term" value="P:ribosomal small subunit assembly"/>
    <property type="evidence" value="ECO:0007669"/>
    <property type="project" value="TreeGrafter"/>
</dbReference>
<keyword evidence="3 7" id="KW-0690">Ribosome biogenesis</keyword>
<evidence type="ECO:0000256" key="7">
    <source>
        <dbReference type="HAMAP-Rule" id="MF_00367"/>
    </source>
</evidence>
<evidence type="ECO:0000256" key="5">
    <source>
        <dbReference type="ARBA" id="ARBA00022884"/>
    </source>
</evidence>
<evidence type="ECO:0000259" key="11">
    <source>
        <dbReference type="PROSITE" id="PS51713"/>
    </source>
</evidence>
<dbReference type="InterPro" id="IPR009019">
    <property type="entry name" value="KH_sf_prok-type"/>
</dbReference>
<dbReference type="NCBIfam" id="TIGR00436">
    <property type="entry name" value="era"/>
    <property type="match status" value="1"/>
</dbReference>
<dbReference type="PANTHER" id="PTHR42698:SF1">
    <property type="entry name" value="GTPASE ERA, MITOCHONDRIAL"/>
    <property type="match status" value="1"/>
</dbReference>
<dbReference type="InterPro" id="IPR027417">
    <property type="entry name" value="P-loop_NTPase"/>
</dbReference>
<feature type="binding site" evidence="7">
    <location>
        <begin position="123"/>
        <end position="126"/>
    </location>
    <ligand>
        <name>GTP</name>
        <dbReference type="ChEBI" id="CHEBI:37565"/>
    </ligand>
</feature>
<feature type="binding site" evidence="7">
    <location>
        <begin position="15"/>
        <end position="22"/>
    </location>
    <ligand>
        <name>GTP</name>
        <dbReference type="ChEBI" id="CHEBI:37565"/>
    </ligand>
</feature>
<accession>A0A6M4H7E8</accession>
<dbReference type="CDD" id="cd22534">
    <property type="entry name" value="KH-II_Era"/>
    <property type="match status" value="1"/>
</dbReference>
<dbReference type="GO" id="GO:0043024">
    <property type="term" value="F:ribosomal small subunit binding"/>
    <property type="evidence" value="ECO:0007669"/>
    <property type="project" value="TreeGrafter"/>
</dbReference>
<keyword evidence="5 7" id="KW-0694">RNA-binding</keyword>
<keyword evidence="7" id="KW-0963">Cytoplasm</keyword>
<evidence type="ECO:0000259" key="10">
    <source>
        <dbReference type="PROSITE" id="PS50823"/>
    </source>
</evidence>
<evidence type="ECO:0000313" key="12">
    <source>
        <dbReference type="EMBL" id="QJR15302.1"/>
    </source>
</evidence>
<dbReference type="SUPFAM" id="SSF52540">
    <property type="entry name" value="P-loop containing nucleoside triphosphate hydrolases"/>
    <property type="match status" value="1"/>
</dbReference>
<evidence type="ECO:0000313" key="13">
    <source>
        <dbReference type="Proteomes" id="UP000503096"/>
    </source>
</evidence>
<feature type="region of interest" description="G1" evidence="8">
    <location>
        <begin position="15"/>
        <end position="22"/>
    </location>
</feature>
<dbReference type="GO" id="GO:0005829">
    <property type="term" value="C:cytosol"/>
    <property type="evidence" value="ECO:0007669"/>
    <property type="project" value="TreeGrafter"/>
</dbReference>
<dbReference type="FunCoup" id="A0A6M4H7E8">
    <property type="interactions" value="557"/>
</dbReference>
<dbReference type="InterPro" id="IPR005225">
    <property type="entry name" value="Small_GTP-bd"/>
</dbReference>
<evidence type="ECO:0000256" key="1">
    <source>
        <dbReference type="ARBA" id="ARBA00007921"/>
    </source>
</evidence>
<keyword evidence="6 7" id="KW-0342">GTP-binding</keyword>
<dbReference type="InterPro" id="IPR005662">
    <property type="entry name" value="GTPase_Era-like"/>
</dbReference>
<evidence type="ECO:0000256" key="6">
    <source>
        <dbReference type="ARBA" id="ARBA00023134"/>
    </source>
</evidence>
<feature type="region of interest" description="G3" evidence="8">
    <location>
        <begin position="62"/>
        <end position="65"/>
    </location>
</feature>
<comment type="function">
    <text evidence="7">An essential GTPase that binds both GDP and GTP, with rapid nucleotide exchange. Plays a role in 16S rRNA processing and 30S ribosomal subunit biogenesis and possibly also in cell cycle regulation and energy metabolism.</text>
</comment>
<dbReference type="PANTHER" id="PTHR42698">
    <property type="entry name" value="GTPASE ERA"/>
    <property type="match status" value="1"/>
</dbReference>
<dbReference type="Gene3D" id="3.40.50.300">
    <property type="entry name" value="P-loop containing nucleotide triphosphate hydrolases"/>
    <property type="match status" value="1"/>
</dbReference>
<dbReference type="KEGG" id="upl:DSM104440_02121"/>
<evidence type="ECO:0000256" key="3">
    <source>
        <dbReference type="ARBA" id="ARBA00022517"/>
    </source>
</evidence>
<organism evidence="12 13">
    <name type="scientific">Usitatibacter palustris</name>
    <dbReference type="NCBI Taxonomy" id="2732487"/>
    <lineage>
        <taxon>Bacteria</taxon>
        <taxon>Pseudomonadati</taxon>
        <taxon>Pseudomonadota</taxon>
        <taxon>Betaproteobacteria</taxon>
        <taxon>Nitrosomonadales</taxon>
        <taxon>Usitatibacteraceae</taxon>
        <taxon>Usitatibacter</taxon>
    </lineage>
</organism>
<dbReference type="GO" id="GO:0005886">
    <property type="term" value="C:plasma membrane"/>
    <property type="evidence" value="ECO:0007669"/>
    <property type="project" value="UniProtKB-SubCell"/>
</dbReference>
<gene>
    <name evidence="7 12" type="primary">era</name>
    <name evidence="12" type="ORF">DSM104440_02121</name>
</gene>
<dbReference type="InterPro" id="IPR006073">
    <property type="entry name" value="GTP-bd"/>
</dbReference>
<feature type="binding site" evidence="7">
    <location>
        <begin position="62"/>
        <end position="66"/>
    </location>
    <ligand>
        <name>GTP</name>
        <dbReference type="ChEBI" id="CHEBI:37565"/>
    </ligand>
</feature>
<evidence type="ECO:0000256" key="2">
    <source>
        <dbReference type="ARBA" id="ARBA00020484"/>
    </source>
</evidence>
<keyword evidence="7" id="KW-0699">rRNA-binding</keyword>
<dbReference type="NCBIfam" id="TIGR00231">
    <property type="entry name" value="small_GTP"/>
    <property type="match status" value="1"/>
</dbReference>
<dbReference type="Gene3D" id="3.30.300.20">
    <property type="match status" value="1"/>
</dbReference>
<dbReference type="InterPro" id="IPR030388">
    <property type="entry name" value="G_ERA_dom"/>
</dbReference>
<dbReference type="GO" id="GO:0003924">
    <property type="term" value="F:GTPase activity"/>
    <property type="evidence" value="ECO:0007669"/>
    <property type="project" value="UniProtKB-UniRule"/>
</dbReference>
<keyword evidence="13" id="KW-1185">Reference proteome</keyword>
<comment type="similarity">
    <text evidence="1 7 8 9">Belongs to the TRAFAC class TrmE-Era-EngA-EngB-Septin-like GTPase superfamily. Era GTPase family.</text>
</comment>
<dbReference type="NCBIfam" id="NF000908">
    <property type="entry name" value="PRK00089.1"/>
    <property type="match status" value="1"/>
</dbReference>
<dbReference type="RefSeq" id="WP_171162458.1">
    <property type="nucleotide sequence ID" value="NZ_CP053073.1"/>
</dbReference>
<proteinExistence type="inferred from homology"/>
<evidence type="ECO:0000256" key="9">
    <source>
        <dbReference type="RuleBase" id="RU003761"/>
    </source>
</evidence>
<dbReference type="Proteomes" id="UP000503096">
    <property type="component" value="Chromosome"/>
</dbReference>
<feature type="domain" description="Era-type G" evidence="11">
    <location>
        <begin position="7"/>
        <end position="174"/>
    </location>
</feature>
<dbReference type="GO" id="GO:0070181">
    <property type="term" value="F:small ribosomal subunit rRNA binding"/>
    <property type="evidence" value="ECO:0007669"/>
    <property type="project" value="UniProtKB-UniRule"/>
</dbReference>
<feature type="region of interest" description="G2" evidence="8">
    <location>
        <begin position="41"/>
        <end position="45"/>
    </location>
</feature>
<dbReference type="HAMAP" id="MF_00367">
    <property type="entry name" value="GTPase_Era"/>
    <property type="match status" value="1"/>
</dbReference>
<dbReference type="InterPro" id="IPR015946">
    <property type="entry name" value="KH_dom-like_a/b"/>
</dbReference>
<comment type="subcellular location">
    <subcellularLocation>
        <location evidence="7">Cytoplasm</location>
    </subcellularLocation>
    <subcellularLocation>
        <location evidence="7">Cell membrane</location>
        <topology evidence="7">Peripheral membrane protein</topology>
    </subcellularLocation>
</comment>
<dbReference type="FunFam" id="3.30.300.20:FF:000003">
    <property type="entry name" value="GTPase Era"/>
    <property type="match status" value="1"/>
</dbReference>
<keyword evidence="7" id="KW-1003">Cell membrane</keyword>
<sequence>MSAKEFRTGTVAIVGRPNVGKSTLLNKFVGMHVAITSRKAQTTRHRIHGILTDAQSQFIFVDTPGFQKQHASGLNRVLNRTVTQVASEVDVIVFVVEAWKPDERDEPVLSLLPDEVPVILALNKVDRIRDKAKFAQVLAEWNARRDFAALVPVSAEKGTQVKALLDEIRRFLPVAPPVYEADEFTDKSERFMAGEFVRERLFRLLGEELPYSTAVVIENFEQEGNLRRIAATIYVDKPNQKAIVIGEGGQSLKRIGTEARHAMEGMFGGKVHLELWVRVKSGWADNEAMLRQFGYE</sequence>
<dbReference type="Pfam" id="PF01926">
    <property type="entry name" value="MMR_HSR1"/>
    <property type="match status" value="1"/>
</dbReference>
<comment type="subunit">
    <text evidence="7">Monomer.</text>
</comment>
<protein>
    <recommendedName>
        <fullName evidence="2 7">GTPase Era</fullName>
    </recommendedName>
</protein>
<dbReference type="SUPFAM" id="SSF54814">
    <property type="entry name" value="Prokaryotic type KH domain (KH-domain type II)"/>
    <property type="match status" value="1"/>
</dbReference>
<dbReference type="PROSITE" id="PS50823">
    <property type="entry name" value="KH_TYPE_2"/>
    <property type="match status" value="1"/>
</dbReference>
<dbReference type="InterPro" id="IPR004044">
    <property type="entry name" value="KH_dom_type_2"/>
</dbReference>
<dbReference type="PRINTS" id="PR00326">
    <property type="entry name" value="GTP1OBG"/>
</dbReference>